<feature type="transmembrane region" description="Helical" evidence="1">
    <location>
        <begin position="12"/>
        <end position="33"/>
    </location>
</feature>
<gene>
    <name evidence="2" type="ORF">Zm00014a_009355</name>
</gene>
<evidence type="ECO:0000256" key="1">
    <source>
        <dbReference type="SAM" id="Phobius"/>
    </source>
</evidence>
<organism evidence="2">
    <name type="scientific">Zea mays</name>
    <name type="common">Maize</name>
    <dbReference type="NCBI Taxonomy" id="4577"/>
    <lineage>
        <taxon>Eukaryota</taxon>
        <taxon>Viridiplantae</taxon>
        <taxon>Streptophyta</taxon>
        <taxon>Embryophyta</taxon>
        <taxon>Tracheophyta</taxon>
        <taxon>Spermatophyta</taxon>
        <taxon>Magnoliopsida</taxon>
        <taxon>Liliopsida</taxon>
        <taxon>Poales</taxon>
        <taxon>Poaceae</taxon>
        <taxon>PACMAD clade</taxon>
        <taxon>Panicoideae</taxon>
        <taxon>Andropogonodae</taxon>
        <taxon>Andropogoneae</taxon>
        <taxon>Tripsacinae</taxon>
        <taxon>Zea</taxon>
    </lineage>
</organism>
<proteinExistence type="predicted"/>
<protein>
    <submittedName>
        <fullName evidence="2">Uncharacterized protein</fullName>
    </submittedName>
</protein>
<dbReference type="AlphaFoldDB" id="A0A3L6GBS5"/>
<dbReference type="EMBL" id="NCVQ01000002">
    <property type="protein sequence ID" value="PWZ44515.1"/>
    <property type="molecule type" value="Genomic_DNA"/>
</dbReference>
<name>A0A3L6GBS5_MAIZE</name>
<keyword evidence="1" id="KW-0472">Membrane</keyword>
<comment type="caution">
    <text evidence="2">The sequence shown here is derived from an EMBL/GenBank/DDBJ whole genome shotgun (WGS) entry which is preliminary data.</text>
</comment>
<dbReference type="Proteomes" id="UP000251960">
    <property type="component" value="Chromosome 10"/>
</dbReference>
<keyword evidence="1" id="KW-0812">Transmembrane</keyword>
<accession>A0A3L6GBS5</accession>
<keyword evidence="1" id="KW-1133">Transmembrane helix</keyword>
<reference evidence="2" key="1">
    <citation type="journal article" date="2018" name="Nat. Genet.">
        <title>Extensive intraspecific gene order and gene structural variations between Mo17 and other maize genomes.</title>
        <authorList>
            <person name="Sun S."/>
            <person name="Zhou Y."/>
            <person name="Chen J."/>
            <person name="Shi J."/>
            <person name="Zhao H."/>
            <person name="Zhao H."/>
            <person name="Song W."/>
            <person name="Zhang M."/>
            <person name="Cui Y."/>
            <person name="Dong X."/>
            <person name="Liu H."/>
            <person name="Ma X."/>
            <person name="Jiao Y."/>
            <person name="Wang B."/>
            <person name="Wei X."/>
            <person name="Stein J.C."/>
            <person name="Glaubitz J.C."/>
            <person name="Lu F."/>
            <person name="Yu G."/>
            <person name="Liang C."/>
            <person name="Fengler K."/>
            <person name="Li B."/>
            <person name="Rafalski A."/>
            <person name="Schnable P.S."/>
            <person name="Ware D.H."/>
            <person name="Buckler E.S."/>
            <person name="Lai J."/>
        </authorList>
    </citation>
    <scope>NUCLEOTIDE SEQUENCE [LARGE SCALE GENOMIC DNA]</scope>
    <source>
        <tissue evidence="2">Seedling</tissue>
    </source>
</reference>
<sequence length="121" mass="13619">MTDTGLILGQPSSHLLFTIFFSLTLSSSLLFPLEDSIKEYYHHTEEEAKDVEPCATVFNPRITKHCDLRGEGVENGVACYLAEGILSGVFCLGWELRELVRKFYRRAVCEVVLGCEVVVME</sequence>
<evidence type="ECO:0000313" key="2">
    <source>
        <dbReference type="EMBL" id="PWZ44515.1"/>
    </source>
</evidence>